<dbReference type="Gene3D" id="2.170.130.10">
    <property type="entry name" value="TonB-dependent receptor, plug domain"/>
    <property type="match status" value="1"/>
</dbReference>
<dbReference type="CDD" id="cd01347">
    <property type="entry name" value="ligand_gated_channel"/>
    <property type="match status" value="1"/>
</dbReference>
<feature type="chain" id="PRO_5045676713" evidence="12">
    <location>
        <begin position="31"/>
        <end position="694"/>
    </location>
</feature>
<keyword evidence="12" id="KW-0732">Signal</keyword>
<dbReference type="EMBL" id="NRRU01000081">
    <property type="protein sequence ID" value="MBK1714790.1"/>
    <property type="molecule type" value="Genomic_DNA"/>
</dbReference>
<evidence type="ECO:0000256" key="6">
    <source>
        <dbReference type="ARBA" id="ARBA00023077"/>
    </source>
</evidence>
<dbReference type="InterPro" id="IPR036942">
    <property type="entry name" value="Beta-barrel_TonB_sf"/>
</dbReference>
<dbReference type="RefSeq" id="WP_200379571.1">
    <property type="nucleotide sequence ID" value="NZ_NRRU01000081.1"/>
</dbReference>
<evidence type="ECO:0000256" key="1">
    <source>
        <dbReference type="ARBA" id="ARBA00004571"/>
    </source>
</evidence>
<dbReference type="SUPFAM" id="SSF56935">
    <property type="entry name" value="Porins"/>
    <property type="match status" value="1"/>
</dbReference>
<evidence type="ECO:0000256" key="5">
    <source>
        <dbReference type="ARBA" id="ARBA00022692"/>
    </source>
</evidence>
<name>A0ABS1DYQ8_RUBGE</name>
<keyword evidence="8 15" id="KW-0675">Receptor</keyword>
<comment type="caution">
    <text evidence="15">The sequence shown here is derived from an EMBL/GenBank/DDBJ whole genome shotgun (WGS) entry which is preliminary data.</text>
</comment>
<sequence>MSTFNRKAPRASALTLAALAACVSPTSLLAADEAAAPADPPHAVGAEVIVITASPISALTWETDPRLPRQPVPASDGADYLKTVPGFSAVRNGGTNGDPVLRGMFGSRLNVLSNDGAMPGACPARMDNPLSYVAPETYDKLVVIKGPQTVLWGPGASAGTVRFERETPHFDAPGVRANGSLLAGAFGRADAVFDATAGFAQGYARLSANHAQSDDYEDGNGDTVPSSWKKWNTDLSLGWTPDADTVVEASAGGGDGEARYAGRSMDGSQFRRHSYGLRVERKNLGPVLKSVQASAYYNLADHVMDNYTLRDPNPMSSMPMPVAADVERRTQGGRLAVAWELAGLQLTSGLDAMNSRHRDRSATGRGTYRDQPWATDAELRNLGVFTEGSWPLDAKQRVIAGLRLDRAEATDKRETTGMMAMPNPTAGQTRKENLQAGFVRYERELASAPLGWYAGLGRTERMPDYWELFSADAGPAGAANAFAGIRPEKTTQLDVGAQYRGGDWGAWVSAYVGRIADYILFSYADGGMMGMSSTATNVDANIRGAEAGVELRPNARWKLGSTLAYAWGENASSGEALPQMPPLEARLTARYDDGRWSFGGLVRAVAAQQRVAANQGNVVGRDLGSSAGFVTLALNGGYRFDERTQLTAGVDNLFDRTYSEHLNLAGSADFGYPADPVRIHETGRNVWVKLNFSY</sequence>
<dbReference type="PANTHER" id="PTHR30069">
    <property type="entry name" value="TONB-DEPENDENT OUTER MEMBRANE RECEPTOR"/>
    <property type="match status" value="1"/>
</dbReference>
<keyword evidence="16" id="KW-1185">Reference proteome</keyword>
<dbReference type="InterPro" id="IPR039426">
    <property type="entry name" value="TonB-dep_rcpt-like"/>
</dbReference>
<keyword evidence="9 10" id="KW-0998">Cell outer membrane</keyword>
<evidence type="ECO:0000256" key="4">
    <source>
        <dbReference type="ARBA" id="ARBA00022452"/>
    </source>
</evidence>
<dbReference type="InterPro" id="IPR000531">
    <property type="entry name" value="Beta-barrel_TonB"/>
</dbReference>
<reference evidence="15" key="1">
    <citation type="submission" date="2017-08" db="EMBL/GenBank/DDBJ databases">
        <authorList>
            <person name="Imhoff J.F."/>
            <person name="Rahn T."/>
            <person name="Kuenzel S."/>
            <person name="Neulinger S.C."/>
        </authorList>
    </citation>
    <scope>NUCLEOTIDE SEQUENCE</scope>
    <source>
        <strain evidence="15">IM 151</strain>
    </source>
</reference>
<dbReference type="InterPro" id="IPR010100">
    <property type="entry name" value="TonB-dep_Cu_rcpt"/>
</dbReference>
<evidence type="ECO:0000256" key="3">
    <source>
        <dbReference type="ARBA" id="ARBA00022448"/>
    </source>
</evidence>
<dbReference type="PROSITE" id="PS52016">
    <property type="entry name" value="TONB_DEPENDENT_REC_3"/>
    <property type="match status" value="1"/>
</dbReference>
<dbReference type="Pfam" id="PF07715">
    <property type="entry name" value="Plug"/>
    <property type="match status" value="1"/>
</dbReference>
<evidence type="ECO:0000313" key="15">
    <source>
        <dbReference type="EMBL" id="MBK1714790.1"/>
    </source>
</evidence>
<dbReference type="Gene3D" id="2.40.170.20">
    <property type="entry name" value="TonB-dependent receptor, beta-barrel domain"/>
    <property type="match status" value="1"/>
</dbReference>
<dbReference type="PANTHER" id="PTHR30069:SF49">
    <property type="entry name" value="OUTER MEMBRANE PROTEIN C"/>
    <property type="match status" value="1"/>
</dbReference>
<dbReference type="InterPro" id="IPR037066">
    <property type="entry name" value="Plug_dom_sf"/>
</dbReference>
<evidence type="ECO:0000256" key="10">
    <source>
        <dbReference type="PROSITE-ProRule" id="PRU01360"/>
    </source>
</evidence>
<evidence type="ECO:0000259" key="14">
    <source>
        <dbReference type="Pfam" id="PF07715"/>
    </source>
</evidence>
<evidence type="ECO:0000256" key="2">
    <source>
        <dbReference type="ARBA" id="ARBA00009810"/>
    </source>
</evidence>
<organism evidence="15 16">
    <name type="scientific">Rubrivivax gelatinosus</name>
    <name type="common">Rhodocyclus gelatinosus</name>
    <name type="synonym">Rhodopseudomonas gelatinosa</name>
    <dbReference type="NCBI Taxonomy" id="28068"/>
    <lineage>
        <taxon>Bacteria</taxon>
        <taxon>Pseudomonadati</taxon>
        <taxon>Pseudomonadota</taxon>
        <taxon>Betaproteobacteria</taxon>
        <taxon>Burkholderiales</taxon>
        <taxon>Sphaerotilaceae</taxon>
        <taxon>Rubrivivax</taxon>
    </lineage>
</organism>
<feature type="signal peptide" evidence="12">
    <location>
        <begin position="1"/>
        <end position="30"/>
    </location>
</feature>
<protein>
    <submittedName>
        <fullName evidence="15">TonB-dependent copper receptor</fullName>
    </submittedName>
</protein>
<reference evidence="15" key="2">
    <citation type="journal article" date="2020" name="Microorganisms">
        <title>Osmotic Adaptation and Compatible Solute Biosynthesis of Phototrophic Bacteria as Revealed from Genome Analyses.</title>
        <authorList>
            <person name="Imhoff J.F."/>
            <person name="Rahn T."/>
            <person name="Kunzel S."/>
            <person name="Keller A."/>
            <person name="Neulinger S.C."/>
        </authorList>
    </citation>
    <scope>NUCLEOTIDE SEQUENCE</scope>
    <source>
        <strain evidence="15">IM 151</strain>
    </source>
</reference>
<dbReference type="Pfam" id="PF00593">
    <property type="entry name" value="TonB_dep_Rec_b-barrel"/>
    <property type="match status" value="1"/>
</dbReference>
<accession>A0ABS1DYQ8</accession>
<feature type="domain" description="TonB-dependent receptor-like beta-barrel" evidence="13">
    <location>
        <begin position="212"/>
        <end position="653"/>
    </location>
</feature>
<gene>
    <name evidence="15" type="ORF">CKO43_18680</name>
</gene>
<evidence type="ECO:0000256" key="11">
    <source>
        <dbReference type="RuleBase" id="RU003357"/>
    </source>
</evidence>
<dbReference type="InterPro" id="IPR012910">
    <property type="entry name" value="Plug_dom"/>
</dbReference>
<dbReference type="NCBIfam" id="TIGR01778">
    <property type="entry name" value="TonB-copper"/>
    <property type="match status" value="1"/>
</dbReference>
<keyword evidence="3 10" id="KW-0813">Transport</keyword>
<evidence type="ECO:0000256" key="8">
    <source>
        <dbReference type="ARBA" id="ARBA00023170"/>
    </source>
</evidence>
<dbReference type="PROSITE" id="PS51257">
    <property type="entry name" value="PROKAR_LIPOPROTEIN"/>
    <property type="match status" value="1"/>
</dbReference>
<evidence type="ECO:0000256" key="12">
    <source>
        <dbReference type="SAM" id="SignalP"/>
    </source>
</evidence>
<keyword evidence="5 10" id="KW-0812">Transmembrane</keyword>
<proteinExistence type="inferred from homology"/>
<keyword evidence="4 10" id="KW-1134">Transmembrane beta strand</keyword>
<feature type="domain" description="TonB-dependent receptor plug" evidence="14">
    <location>
        <begin position="73"/>
        <end position="160"/>
    </location>
</feature>
<evidence type="ECO:0000256" key="9">
    <source>
        <dbReference type="ARBA" id="ARBA00023237"/>
    </source>
</evidence>
<evidence type="ECO:0000259" key="13">
    <source>
        <dbReference type="Pfam" id="PF00593"/>
    </source>
</evidence>
<comment type="subcellular location">
    <subcellularLocation>
        <location evidence="1 10">Cell outer membrane</location>
        <topology evidence="1 10">Multi-pass membrane protein</topology>
    </subcellularLocation>
</comment>
<evidence type="ECO:0000256" key="7">
    <source>
        <dbReference type="ARBA" id="ARBA00023136"/>
    </source>
</evidence>
<keyword evidence="6 11" id="KW-0798">TonB box</keyword>
<evidence type="ECO:0000313" key="16">
    <source>
        <dbReference type="Proteomes" id="UP001041814"/>
    </source>
</evidence>
<comment type="similarity">
    <text evidence="2 10 11">Belongs to the TonB-dependent receptor family.</text>
</comment>
<keyword evidence="7 10" id="KW-0472">Membrane</keyword>
<dbReference type="Proteomes" id="UP001041814">
    <property type="component" value="Unassembled WGS sequence"/>
</dbReference>